<accession>A0A6A6E174</accession>
<evidence type="ECO:0000313" key="4">
    <source>
        <dbReference type="EMBL" id="KAF2184452.1"/>
    </source>
</evidence>
<dbReference type="OrthoDB" id="406505at2759"/>
<evidence type="ECO:0000256" key="3">
    <source>
        <dbReference type="SAM" id="SignalP"/>
    </source>
</evidence>
<sequence>MKTSNVLASLLFGSLAAAAPLNKRDYVTKTELVVETVVVYTTVWDGEAPKTVAAERTGAFYEKPSQPASSIKAGPTSQYTPPQPSSVYVPPVSAPAPSSVYTPPAAPSAPKPVSSAVVQAPSSAAAPAPAQSSAPAAAQPSSSGGGNGQKYHGDLTIYDNTGAAGACGKAVHDTDKIVALAQSTWGKSTYDVMTGEATNPWCGKKITISYKGKTVDATIMDMCPGCSGADIDLSLSLWKELTGLDEKTRLQGDWWVS</sequence>
<keyword evidence="1 3" id="KW-0732">Signal</keyword>
<feature type="region of interest" description="Disordered" evidence="2">
    <location>
        <begin position="124"/>
        <end position="149"/>
    </location>
</feature>
<dbReference type="PANTHER" id="PTHR31836:SF28">
    <property type="entry name" value="SRCR DOMAIN-CONTAINING PROTEIN-RELATED"/>
    <property type="match status" value="1"/>
</dbReference>
<dbReference type="Proteomes" id="UP000800200">
    <property type="component" value="Unassembled WGS sequence"/>
</dbReference>
<evidence type="ECO:0000256" key="2">
    <source>
        <dbReference type="SAM" id="MobiDB-lite"/>
    </source>
</evidence>
<name>A0A6A6E174_9PEZI</name>
<dbReference type="SUPFAM" id="SSF50685">
    <property type="entry name" value="Barwin-like endoglucanases"/>
    <property type="match status" value="1"/>
</dbReference>
<evidence type="ECO:0000256" key="1">
    <source>
        <dbReference type="ARBA" id="ARBA00022729"/>
    </source>
</evidence>
<evidence type="ECO:0000313" key="5">
    <source>
        <dbReference type="Proteomes" id="UP000800200"/>
    </source>
</evidence>
<evidence type="ECO:0008006" key="6">
    <source>
        <dbReference type="Google" id="ProtNLM"/>
    </source>
</evidence>
<dbReference type="InterPro" id="IPR051477">
    <property type="entry name" value="Expansin_CellWall"/>
</dbReference>
<protein>
    <recommendedName>
        <fullName evidence="6">RlpA-like protein double-psi beta-barrel domain-containing protein</fullName>
    </recommendedName>
</protein>
<feature type="signal peptide" evidence="3">
    <location>
        <begin position="1"/>
        <end position="18"/>
    </location>
</feature>
<feature type="region of interest" description="Disordered" evidence="2">
    <location>
        <begin position="59"/>
        <end position="90"/>
    </location>
</feature>
<organism evidence="4 5">
    <name type="scientific">Zopfia rhizophila CBS 207.26</name>
    <dbReference type="NCBI Taxonomy" id="1314779"/>
    <lineage>
        <taxon>Eukaryota</taxon>
        <taxon>Fungi</taxon>
        <taxon>Dikarya</taxon>
        <taxon>Ascomycota</taxon>
        <taxon>Pezizomycotina</taxon>
        <taxon>Dothideomycetes</taxon>
        <taxon>Dothideomycetes incertae sedis</taxon>
        <taxon>Zopfiaceae</taxon>
        <taxon>Zopfia</taxon>
    </lineage>
</organism>
<feature type="compositionally biased region" description="Low complexity" evidence="2">
    <location>
        <begin position="75"/>
        <end position="90"/>
    </location>
</feature>
<reference evidence="4" key="1">
    <citation type="journal article" date="2020" name="Stud. Mycol.">
        <title>101 Dothideomycetes genomes: a test case for predicting lifestyles and emergence of pathogens.</title>
        <authorList>
            <person name="Haridas S."/>
            <person name="Albert R."/>
            <person name="Binder M."/>
            <person name="Bloem J."/>
            <person name="Labutti K."/>
            <person name="Salamov A."/>
            <person name="Andreopoulos B."/>
            <person name="Baker S."/>
            <person name="Barry K."/>
            <person name="Bills G."/>
            <person name="Bluhm B."/>
            <person name="Cannon C."/>
            <person name="Castanera R."/>
            <person name="Culley D."/>
            <person name="Daum C."/>
            <person name="Ezra D."/>
            <person name="Gonzalez J."/>
            <person name="Henrissat B."/>
            <person name="Kuo A."/>
            <person name="Liang C."/>
            <person name="Lipzen A."/>
            <person name="Lutzoni F."/>
            <person name="Magnuson J."/>
            <person name="Mondo S."/>
            <person name="Nolan M."/>
            <person name="Ohm R."/>
            <person name="Pangilinan J."/>
            <person name="Park H.-J."/>
            <person name="Ramirez L."/>
            <person name="Alfaro M."/>
            <person name="Sun H."/>
            <person name="Tritt A."/>
            <person name="Yoshinaga Y."/>
            <person name="Zwiers L.-H."/>
            <person name="Turgeon B."/>
            <person name="Goodwin S."/>
            <person name="Spatafora J."/>
            <person name="Crous P."/>
            <person name="Grigoriev I."/>
        </authorList>
    </citation>
    <scope>NUCLEOTIDE SEQUENCE</scope>
    <source>
        <strain evidence="4">CBS 207.26</strain>
    </source>
</reference>
<dbReference type="PANTHER" id="PTHR31836">
    <property type="match status" value="1"/>
</dbReference>
<keyword evidence="5" id="KW-1185">Reference proteome</keyword>
<feature type="compositionally biased region" description="Low complexity" evidence="2">
    <location>
        <begin position="124"/>
        <end position="142"/>
    </location>
</feature>
<dbReference type="CDD" id="cd22191">
    <property type="entry name" value="DPBB_RlpA_EXP_N-like"/>
    <property type="match status" value="1"/>
</dbReference>
<feature type="chain" id="PRO_5025393947" description="RlpA-like protein double-psi beta-barrel domain-containing protein" evidence="3">
    <location>
        <begin position="19"/>
        <end position="257"/>
    </location>
</feature>
<proteinExistence type="predicted"/>
<dbReference type="AlphaFoldDB" id="A0A6A6E174"/>
<dbReference type="EMBL" id="ML994638">
    <property type="protein sequence ID" value="KAF2184452.1"/>
    <property type="molecule type" value="Genomic_DNA"/>
</dbReference>
<gene>
    <name evidence="4" type="ORF">K469DRAFT_709216</name>
</gene>
<dbReference type="InterPro" id="IPR036908">
    <property type="entry name" value="RlpA-like_sf"/>
</dbReference>
<dbReference type="Gene3D" id="2.40.40.10">
    <property type="entry name" value="RlpA-like domain"/>
    <property type="match status" value="1"/>
</dbReference>